<dbReference type="Gene3D" id="1.20.1290.10">
    <property type="entry name" value="AhpD-like"/>
    <property type="match status" value="1"/>
</dbReference>
<reference evidence="5" key="1">
    <citation type="journal article" date="2014" name="Genome Announc.">
        <title>De novo whole-genome sequence and genome annotation of Lichtheimia ramosa.</title>
        <authorList>
            <person name="Linde J."/>
            <person name="Schwartze V."/>
            <person name="Binder U."/>
            <person name="Lass-Florl C."/>
            <person name="Voigt K."/>
            <person name="Horn F."/>
        </authorList>
    </citation>
    <scope>NUCLEOTIDE SEQUENCE</scope>
    <source>
        <strain evidence="5">JMRC FSU:6197</strain>
    </source>
</reference>
<gene>
    <name evidence="5" type="ORF">LRAMOSA09785</name>
</gene>
<evidence type="ECO:0008006" key="6">
    <source>
        <dbReference type="Google" id="ProtNLM"/>
    </source>
</evidence>
<dbReference type="AlphaFoldDB" id="A0A077WMN1"/>
<feature type="region of interest" description="Disordered" evidence="4">
    <location>
        <begin position="73"/>
        <end position="136"/>
    </location>
</feature>
<dbReference type="SUPFAM" id="SSF69118">
    <property type="entry name" value="AhpD-like"/>
    <property type="match status" value="1"/>
</dbReference>
<feature type="compositionally biased region" description="Polar residues" evidence="4">
    <location>
        <begin position="490"/>
        <end position="499"/>
    </location>
</feature>
<dbReference type="GO" id="GO:1901031">
    <property type="term" value="P:regulation of response to reactive oxygen species"/>
    <property type="evidence" value="ECO:0007669"/>
    <property type="project" value="InterPro"/>
</dbReference>
<evidence type="ECO:0000256" key="3">
    <source>
        <dbReference type="ARBA" id="ARBA00022490"/>
    </source>
</evidence>
<feature type="region of interest" description="Disordered" evidence="4">
    <location>
        <begin position="1"/>
        <end position="29"/>
    </location>
</feature>
<evidence type="ECO:0000313" key="5">
    <source>
        <dbReference type="EMBL" id="CDS08423.1"/>
    </source>
</evidence>
<feature type="compositionally biased region" description="Basic and acidic residues" evidence="4">
    <location>
        <begin position="1"/>
        <end position="10"/>
    </location>
</feature>
<dbReference type="OrthoDB" id="337464at2759"/>
<feature type="region of interest" description="Disordered" evidence="4">
    <location>
        <begin position="490"/>
        <end position="535"/>
    </location>
</feature>
<proteinExistence type="inferred from homology"/>
<dbReference type="PANTHER" id="PTHR12474:SF0">
    <property type="entry name" value="SESTRIN HOMOLOG"/>
    <property type="match status" value="1"/>
</dbReference>
<dbReference type="GO" id="GO:1904262">
    <property type="term" value="P:negative regulation of TORC1 signaling"/>
    <property type="evidence" value="ECO:0007669"/>
    <property type="project" value="TreeGrafter"/>
</dbReference>
<dbReference type="GO" id="GO:0005737">
    <property type="term" value="C:cytoplasm"/>
    <property type="evidence" value="ECO:0007669"/>
    <property type="project" value="UniProtKB-SubCell"/>
</dbReference>
<evidence type="ECO:0000256" key="4">
    <source>
        <dbReference type="SAM" id="MobiDB-lite"/>
    </source>
</evidence>
<keyword evidence="3" id="KW-0963">Cytoplasm</keyword>
<dbReference type="PANTHER" id="PTHR12474">
    <property type="entry name" value="P53 REGULATED PA26 NUCLEAR PROTEIN SESTRIN"/>
    <property type="match status" value="1"/>
</dbReference>
<feature type="compositionally biased region" description="Low complexity" evidence="4">
    <location>
        <begin position="230"/>
        <end position="244"/>
    </location>
</feature>
<comment type="subcellular location">
    <subcellularLocation>
        <location evidence="1">Cytoplasm</location>
    </subcellularLocation>
</comment>
<dbReference type="GO" id="GO:0016239">
    <property type="term" value="P:positive regulation of macroautophagy"/>
    <property type="evidence" value="ECO:0007669"/>
    <property type="project" value="TreeGrafter"/>
</dbReference>
<protein>
    <recommendedName>
        <fullName evidence="6">Sestrin</fullName>
    </recommendedName>
</protein>
<feature type="compositionally biased region" description="Low complexity" evidence="4">
    <location>
        <begin position="73"/>
        <end position="89"/>
    </location>
</feature>
<feature type="region of interest" description="Disordered" evidence="4">
    <location>
        <begin position="220"/>
        <end position="259"/>
    </location>
</feature>
<dbReference type="GO" id="GO:0016684">
    <property type="term" value="F:oxidoreductase activity, acting on peroxide as acceptor"/>
    <property type="evidence" value="ECO:0007669"/>
    <property type="project" value="TreeGrafter"/>
</dbReference>
<dbReference type="EMBL" id="LK023325">
    <property type="protein sequence ID" value="CDS08423.1"/>
    <property type="molecule type" value="Genomic_DNA"/>
</dbReference>
<feature type="compositionally biased region" description="Basic and acidic residues" evidence="4">
    <location>
        <begin position="248"/>
        <end position="259"/>
    </location>
</feature>
<dbReference type="InterPro" id="IPR006730">
    <property type="entry name" value="Sestrin"/>
</dbReference>
<evidence type="ECO:0000256" key="1">
    <source>
        <dbReference type="ARBA" id="ARBA00004496"/>
    </source>
</evidence>
<name>A0A077WMN1_9FUNG</name>
<sequence length="775" mass="87411">MNTDQQHHEGNVTSSSSLEETARDARAQQLQSSRLRIALFKNLQVESSEERQAALEKIIQVVKSYVRVVVRSPYSTTSSEVPTTPTTQHQQHHVRSSPASPEQQHDCNNLNDTSDSETDHASITHDLSYDPSSDNEESNLRYYLLTMLRLAYTCPFSDVRQAFKEFLQMTNDSRLSAPQPSQLSPSIFISLNDIFSLESSSALPSTSTFYPRPEHYSISPWSQEIDTSGDDASTSGATAAATATMQQEPKDLETGGKRSDEYVRQMMTKTFMEEGRLANVFRVMAFFPTFYEIYSNAYTKIVKSSLGPLSRPWKCYLAILASAHHQCQYLVSMMRLEYLQNGGDPAWLQGIEYAPPKLQHIARLILKMSRQSWQLTCEDMTCLMSQPGALVTDVWSKGELVQGMVVISTFLGLSSFVLGCGIAPELDMRGGYYYHREDPSSAANHAGVEYELDERSPWSPGGKIQADMARAAASMATGWYDSNILLSDSPNDDPFTSDNGYGLGVSVDQQEDDEDEDDDDEEEEEEEEIDQDMYNTQTEELVSKLKSANGSSLKTELLESLEKLRLGHEQEQLAAKHDTTTTTHDVDSCKQSMNAVHEDLTRFIDPKERIHKRNEEEEEIMDTSEYYVNEVMSGDYGWEDFGCDLVNQFLPGLGDELDDEFNEALSITDWSIFHHTSDSNIDTSPLRRAIWYEAQRVLGMTKDDYNYEDITTYLSERSKQYIRKLCLSPSSTRLSDWNNIGLALRPEEKCHVNLLVASAKKQALLSYGLAVVTQV</sequence>
<dbReference type="GO" id="GO:0070728">
    <property type="term" value="F:L-leucine binding"/>
    <property type="evidence" value="ECO:0007669"/>
    <property type="project" value="TreeGrafter"/>
</dbReference>
<feature type="compositionally biased region" description="Polar residues" evidence="4">
    <location>
        <begin position="97"/>
        <end position="113"/>
    </location>
</feature>
<dbReference type="Pfam" id="PF04636">
    <property type="entry name" value="PA26"/>
    <property type="match status" value="1"/>
</dbReference>
<evidence type="ECO:0000256" key="2">
    <source>
        <dbReference type="ARBA" id="ARBA00008350"/>
    </source>
</evidence>
<comment type="similarity">
    <text evidence="2">Belongs to the sestrin family.</text>
</comment>
<organism evidence="5">
    <name type="scientific">Lichtheimia ramosa</name>
    <dbReference type="NCBI Taxonomy" id="688394"/>
    <lineage>
        <taxon>Eukaryota</taxon>
        <taxon>Fungi</taxon>
        <taxon>Fungi incertae sedis</taxon>
        <taxon>Mucoromycota</taxon>
        <taxon>Mucoromycotina</taxon>
        <taxon>Mucoromycetes</taxon>
        <taxon>Mucorales</taxon>
        <taxon>Lichtheimiaceae</taxon>
        <taxon>Lichtheimia</taxon>
    </lineage>
</organism>
<feature type="compositionally biased region" description="Acidic residues" evidence="4">
    <location>
        <begin position="509"/>
        <end position="531"/>
    </location>
</feature>
<dbReference type="GO" id="GO:0071233">
    <property type="term" value="P:cellular response to L-leucine"/>
    <property type="evidence" value="ECO:0007669"/>
    <property type="project" value="TreeGrafter"/>
</dbReference>
<dbReference type="GO" id="GO:1990253">
    <property type="term" value="P:cellular response to leucine starvation"/>
    <property type="evidence" value="ECO:0007669"/>
    <property type="project" value="TreeGrafter"/>
</dbReference>
<dbReference type="GO" id="GO:0005634">
    <property type="term" value="C:nucleus"/>
    <property type="evidence" value="ECO:0007669"/>
    <property type="project" value="InterPro"/>
</dbReference>
<dbReference type="InterPro" id="IPR029032">
    <property type="entry name" value="AhpD-like"/>
</dbReference>
<accession>A0A077WMN1</accession>